<organism evidence="1 2">
    <name type="scientific">Anisodus tanguticus</name>
    <dbReference type="NCBI Taxonomy" id="243964"/>
    <lineage>
        <taxon>Eukaryota</taxon>
        <taxon>Viridiplantae</taxon>
        <taxon>Streptophyta</taxon>
        <taxon>Embryophyta</taxon>
        <taxon>Tracheophyta</taxon>
        <taxon>Spermatophyta</taxon>
        <taxon>Magnoliopsida</taxon>
        <taxon>eudicotyledons</taxon>
        <taxon>Gunneridae</taxon>
        <taxon>Pentapetalae</taxon>
        <taxon>asterids</taxon>
        <taxon>lamiids</taxon>
        <taxon>Solanales</taxon>
        <taxon>Solanaceae</taxon>
        <taxon>Solanoideae</taxon>
        <taxon>Hyoscyameae</taxon>
        <taxon>Anisodus</taxon>
    </lineage>
</organism>
<proteinExistence type="predicted"/>
<reference evidence="1" key="1">
    <citation type="submission" date="2023-12" db="EMBL/GenBank/DDBJ databases">
        <title>Genome assembly of Anisodus tanguticus.</title>
        <authorList>
            <person name="Wang Y.-J."/>
        </authorList>
    </citation>
    <scope>NUCLEOTIDE SEQUENCE</scope>
    <source>
        <strain evidence="1">KB-2021</strain>
        <tissue evidence="1">Leaf</tissue>
    </source>
</reference>
<dbReference type="EMBL" id="JAVYJV010000007">
    <property type="protein sequence ID" value="KAK4366621.1"/>
    <property type="molecule type" value="Genomic_DNA"/>
</dbReference>
<name>A0AAE1SCX3_9SOLA</name>
<evidence type="ECO:0000313" key="2">
    <source>
        <dbReference type="Proteomes" id="UP001291623"/>
    </source>
</evidence>
<protein>
    <submittedName>
        <fullName evidence="1">Uncharacterized protein</fullName>
    </submittedName>
</protein>
<gene>
    <name evidence="1" type="ORF">RND71_014501</name>
</gene>
<evidence type="ECO:0000313" key="1">
    <source>
        <dbReference type="EMBL" id="KAK4366621.1"/>
    </source>
</evidence>
<accession>A0AAE1SCX3</accession>
<dbReference type="Proteomes" id="UP001291623">
    <property type="component" value="Unassembled WGS sequence"/>
</dbReference>
<sequence>MAINLSISGSRKILRRETCPDQSIVSFPFKNVMNLPLLVPHNSDWSKSSQCLYINLEKAYGCDDFLASKNLQELLRRRMIKILQLLLWFTIAMFSSTYEPRGDLIGVELKTFLMWNGVRS</sequence>
<dbReference type="AlphaFoldDB" id="A0AAE1SCX3"/>
<comment type="caution">
    <text evidence="1">The sequence shown here is derived from an EMBL/GenBank/DDBJ whole genome shotgun (WGS) entry which is preliminary data.</text>
</comment>
<keyword evidence="2" id="KW-1185">Reference proteome</keyword>